<accession>A0A9W8JPZ3</accession>
<feature type="transmembrane region" description="Helical" evidence="1">
    <location>
        <begin position="84"/>
        <end position="105"/>
    </location>
</feature>
<dbReference type="Proteomes" id="UP001148786">
    <property type="component" value="Unassembled WGS sequence"/>
</dbReference>
<keyword evidence="1" id="KW-1133">Transmembrane helix</keyword>
<dbReference type="AlphaFoldDB" id="A0A9W8JPZ3"/>
<organism evidence="3 4">
    <name type="scientific">Agrocybe chaxingu</name>
    <dbReference type="NCBI Taxonomy" id="84603"/>
    <lineage>
        <taxon>Eukaryota</taxon>
        <taxon>Fungi</taxon>
        <taxon>Dikarya</taxon>
        <taxon>Basidiomycota</taxon>
        <taxon>Agaricomycotina</taxon>
        <taxon>Agaricomycetes</taxon>
        <taxon>Agaricomycetidae</taxon>
        <taxon>Agaricales</taxon>
        <taxon>Agaricineae</taxon>
        <taxon>Strophariaceae</taxon>
        <taxon>Agrocybe</taxon>
    </lineage>
</organism>
<evidence type="ECO:0000256" key="1">
    <source>
        <dbReference type="SAM" id="Phobius"/>
    </source>
</evidence>
<keyword evidence="1" id="KW-0472">Membrane</keyword>
<gene>
    <name evidence="3" type="ORF">NLJ89_g9846</name>
</gene>
<dbReference type="OrthoDB" id="3038990at2759"/>
<keyword evidence="4" id="KW-1185">Reference proteome</keyword>
<feature type="transmembrane region" description="Helical" evidence="1">
    <location>
        <begin position="117"/>
        <end position="139"/>
    </location>
</feature>
<dbReference type="EMBL" id="JANKHO010001623">
    <property type="protein sequence ID" value="KAJ3500336.1"/>
    <property type="molecule type" value="Genomic_DNA"/>
</dbReference>
<evidence type="ECO:0000313" key="4">
    <source>
        <dbReference type="Proteomes" id="UP001148786"/>
    </source>
</evidence>
<comment type="caution">
    <text evidence="3">The sequence shown here is derived from an EMBL/GenBank/DDBJ whole genome shotgun (WGS) entry which is preliminary data.</text>
</comment>
<name>A0A9W8JPZ3_9AGAR</name>
<sequence>MAFFPPELASQVMVSIYILVGSLVVLIWDVLNNLKNDWKLVRNYRIGAPTVAYFVSRWSSIGYLLGGAIFATAPLGNCYTSGKIISTLYAISIPSTSLLFFFRVRAMYLSTGTQGTWVIRFFAFMWLAVLGGSIVSTPGVTASNIGTTEYCINSGLKSYVSMSGIIPFANDTLVFLAITWRLMDVGAPIEGFGGRKRGVKNVKVAGKWELRRTVENGLRTGLFGANLSRFTRGLLQDGQVYYMSTVVINVMNLIIYYNESIPIVYRTSLTMPNIMLMNVMACRVFRRTKFGIYRETTVVQNELTLPTISNGASTATDISAAREPIVFRQVETGFTSTGLSSDVEAASEKGVKEDEKS</sequence>
<dbReference type="InterPro" id="IPR045340">
    <property type="entry name" value="DUF6533"/>
</dbReference>
<feature type="transmembrane region" description="Helical" evidence="1">
    <location>
        <begin position="263"/>
        <end position="285"/>
    </location>
</feature>
<feature type="domain" description="DUF6533" evidence="2">
    <location>
        <begin position="17"/>
        <end position="61"/>
    </location>
</feature>
<reference evidence="3" key="1">
    <citation type="submission" date="2022-07" db="EMBL/GenBank/DDBJ databases">
        <title>Genome Sequence of Agrocybe chaxingu.</title>
        <authorList>
            <person name="Buettner E."/>
        </authorList>
    </citation>
    <scope>NUCLEOTIDE SEQUENCE</scope>
    <source>
        <strain evidence="3">MP-N11</strain>
    </source>
</reference>
<feature type="transmembrane region" description="Helical" evidence="1">
    <location>
        <begin position="12"/>
        <end position="31"/>
    </location>
</feature>
<feature type="transmembrane region" description="Helical" evidence="1">
    <location>
        <begin position="159"/>
        <end position="180"/>
    </location>
</feature>
<evidence type="ECO:0000313" key="3">
    <source>
        <dbReference type="EMBL" id="KAJ3500336.1"/>
    </source>
</evidence>
<keyword evidence="1" id="KW-0812">Transmembrane</keyword>
<evidence type="ECO:0000259" key="2">
    <source>
        <dbReference type="Pfam" id="PF20151"/>
    </source>
</evidence>
<dbReference type="Pfam" id="PF20151">
    <property type="entry name" value="DUF6533"/>
    <property type="match status" value="1"/>
</dbReference>
<proteinExistence type="predicted"/>
<feature type="transmembrane region" description="Helical" evidence="1">
    <location>
        <begin position="240"/>
        <end position="257"/>
    </location>
</feature>
<feature type="transmembrane region" description="Helical" evidence="1">
    <location>
        <begin position="51"/>
        <end position="72"/>
    </location>
</feature>
<protein>
    <recommendedName>
        <fullName evidence="2">DUF6533 domain-containing protein</fullName>
    </recommendedName>
</protein>